<evidence type="ECO:0000313" key="1">
    <source>
        <dbReference type="EMBL" id="CBY08432.1"/>
    </source>
</evidence>
<protein>
    <submittedName>
        <fullName evidence="1">Uncharacterized protein</fullName>
    </submittedName>
</protein>
<gene>
    <name evidence="1" type="ORF">GSOID_T00005002001</name>
</gene>
<dbReference type="Proteomes" id="UP000001307">
    <property type="component" value="Unassembled WGS sequence"/>
</dbReference>
<name>E4XAA4_OIKDI</name>
<evidence type="ECO:0000313" key="2">
    <source>
        <dbReference type="Proteomes" id="UP000001307"/>
    </source>
</evidence>
<dbReference type="EMBL" id="FN653031">
    <property type="protein sequence ID" value="CBY08432.1"/>
    <property type="molecule type" value="Genomic_DNA"/>
</dbReference>
<keyword evidence="2" id="KW-1185">Reference proteome</keyword>
<dbReference type="InParanoid" id="E4XAA4"/>
<proteinExistence type="predicted"/>
<reference evidence="1" key="1">
    <citation type="journal article" date="2010" name="Science">
        <title>Plasticity of animal genome architecture unmasked by rapid evolution of a pelagic tunicate.</title>
        <authorList>
            <person name="Denoeud F."/>
            <person name="Henriet S."/>
            <person name="Mungpakdee S."/>
            <person name="Aury J.M."/>
            <person name="Da Silva C."/>
            <person name="Brinkmann H."/>
            <person name="Mikhaleva J."/>
            <person name="Olsen L.C."/>
            <person name="Jubin C."/>
            <person name="Canestro C."/>
            <person name="Bouquet J.M."/>
            <person name="Danks G."/>
            <person name="Poulain J."/>
            <person name="Campsteijn C."/>
            <person name="Adamski M."/>
            <person name="Cross I."/>
            <person name="Yadetie F."/>
            <person name="Muffato M."/>
            <person name="Louis A."/>
            <person name="Butcher S."/>
            <person name="Tsagkogeorga G."/>
            <person name="Konrad A."/>
            <person name="Singh S."/>
            <person name="Jensen M.F."/>
            <person name="Cong E.H."/>
            <person name="Eikeseth-Otteraa H."/>
            <person name="Noel B."/>
            <person name="Anthouard V."/>
            <person name="Porcel B.M."/>
            <person name="Kachouri-Lafond R."/>
            <person name="Nishino A."/>
            <person name="Ugolini M."/>
            <person name="Chourrout P."/>
            <person name="Nishida H."/>
            <person name="Aasland R."/>
            <person name="Huzurbazar S."/>
            <person name="Westhof E."/>
            <person name="Delsuc F."/>
            <person name="Lehrach H."/>
            <person name="Reinhardt R."/>
            <person name="Weissenbach J."/>
            <person name="Roy S.W."/>
            <person name="Artiguenave F."/>
            <person name="Postlethwait J.H."/>
            <person name="Manak J.R."/>
            <person name="Thompson E.M."/>
            <person name="Jaillon O."/>
            <person name="Du Pasquier L."/>
            <person name="Boudinot P."/>
            <person name="Liberles D.A."/>
            <person name="Volff J.N."/>
            <person name="Philippe H."/>
            <person name="Lenhard B."/>
            <person name="Roest Crollius H."/>
            <person name="Wincker P."/>
            <person name="Chourrout D."/>
        </authorList>
    </citation>
    <scope>NUCLEOTIDE SEQUENCE [LARGE SCALE GENOMIC DNA]</scope>
</reference>
<sequence length="72" mass="8250">MGKFAGNWKRVRSEGGAAFFLAFGAPQEKLTIEKMDCINNSRDNRKQQSFITIPIILKTTNFTKISIYLKKH</sequence>
<accession>E4XAA4</accession>
<organism evidence="1">
    <name type="scientific">Oikopleura dioica</name>
    <name type="common">Tunicate</name>
    <dbReference type="NCBI Taxonomy" id="34765"/>
    <lineage>
        <taxon>Eukaryota</taxon>
        <taxon>Metazoa</taxon>
        <taxon>Chordata</taxon>
        <taxon>Tunicata</taxon>
        <taxon>Appendicularia</taxon>
        <taxon>Copelata</taxon>
        <taxon>Oikopleuridae</taxon>
        <taxon>Oikopleura</taxon>
    </lineage>
</organism>
<dbReference type="AlphaFoldDB" id="E4XAA4"/>